<dbReference type="EMBL" id="KZ821248">
    <property type="protein sequence ID" value="PYH42925.1"/>
    <property type="molecule type" value="Genomic_DNA"/>
</dbReference>
<feature type="non-terminal residue" evidence="1">
    <location>
        <position position="247"/>
    </location>
</feature>
<sequence length="247" mass="28108">IQVSAKHLQLASPMLNRQLTGNFDEAQHLQQTGKVEITVESWDLEALLILLRIIHGQNRQVPQIISVSLCARIAVLVDYYACQEAVEIHLRAWKSHLETQVPTSYNATATIEWIWVSSFFEMAEVFDRVTLLAIRHGDDHMESTEFPIKPKIMDAINSHRESSISSVFNLISRWRSGLRQGVFGCNYECRCVDLGALEQSLFLANLHEPPNPPFAGWSFESLVTHVQAFPKPKSHCNLLTYINHDKC</sequence>
<dbReference type="OrthoDB" id="5326346at2759"/>
<evidence type="ECO:0000313" key="1">
    <source>
        <dbReference type="EMBL" id="PYH42925.1"/>
    </source>
</evidence>
<dbReference type="AlphaFoldDB" id="A0A318Z6L1"/>
<reference evidence="1 2" key="1">
    <citation type="submission" date="2016-12" db="EMBL/GenBank/DDBJ databases">
        <title>The genomes of Aspergillus section Nigri reveals drivers in fungal speciation.</title>
        <authorList>
            <consortium name="DOE Joint Genome Institute"/>
            <person name="Vesth T.C."/>
            <person name="Nybo J."/>
            <person name="Theobald S."/>
            <person name="Brandl J."/>
            <person name="Frisvad J.C."/>
            <person name="Nielsen K.F."/>
            <person name="Lyhne E.K."/>
            <person name="Kogle M.E."/>
            <person name="Kuo A."/>
            <person name="Riley R."/>
            <person name="Clum A."/>
            <person name="Nolan M."/>
            <person name="Lipzen A."/>
            <person name="Salamov A."/>
            <person name="Henrissat B."/>
            <person name="Wiebenga A."/>
            <person name="De Vries R.P."/>
            <person name="Grigoriev I.V."/>
            <person name="Mortensen U.H."/>
            <person name="Andersen M.R."/>
            <person name="Baker S.E."/>
        </authorList>
    </citation>
    <scope>NUCLEOTIDE SEQUENCE [LARGE SCALE GENOMIC DNA]</scope>
    <source>
        <strain evidence="1 2">JOP 1030-1</strain>
    </source>
</reference>
<accession>A0A318Z6L1</accession>
<evidence type="ECO:0008006" key="3">
    <source>
        <dbReference type="Google" id="ProtNLM"/>
    </source>
</evidence>
<name>A0A318Z6L1_9EURO</name>
<proteinExistence type="predicted"/>
<gene>
    <name evidence="1" type="ORF">BP01DRAFT_267136</name>
</gene>
<dbReference type="Proteomes" id="UP000248349">
    <property type="component" value="Unassembled WGS sequence"/>
</dbReference>
<dbReference type="RefSeq" id="XP_025428907.1">
    <property type="nucleotide sequence ID" value="XM_025571355.1"/>
</dbReference>
<dbReference type="GeneID" id="37072583"/>
<dbReference type="STRING" id="1450539.A0A318Z6L1"/>
<feature type="non-terminal residue" evidence="1">
    <location>
        <position position="1"/>
    </location>
</feature>
<protein>
    <recommendedName>
        <fullName evidence="3">BTB domain-containing protein</fullName>
    </recommendedName>
</protein>
<organism evidence="1 2">
    <name type="scientific">Aspergillus saccharolyticus JOP 1030-1</name>
    <dbReference type="NCBI Taxonomy" id="1450539"/>
    <lineage>
        <taxon>Eukaryota</taxon>
        <taxon>Fungi</taxon>
        <taxon>Dikarya</taxon>
        <taxon>Ascomycota</taxon>
        <taxon>Pezizomycotina</taxon>
        <taxon>Eurotiomycetes</taxon>
        <taxon>Eurotiomycetidae</taxon>
        <taxon>Eurotiales</taxon>
        <taxon>Aspergillaceae</taxon>
        <taxon>Aspergillus</taxon>
        <taxon>Aspergillus subgen. Circumdati</taxon>
    </lineage>
</organism>
<keyword evidence="2" id="KW-1185">Reference proteome</keyword>
<evidence type="ECO:0000313" key="2">
    <source>
        <dbReference type="Proteomes" id="UP000248349"/>
    </source>
</evidence>